<comment type="caution">
    <text evidence="2">The sequence shown here is derived from an EMBL/GenBank/DDBJ whole genome shotgun (WGS) entry which is preliminary data.</text>
</comment>
<evidence type="ECO:0008006" key="4">
    <source>
        <dbReference type="Google" id="ProtNLM"/>
    </source>
</evidence>
<feature type="compositionally biased region" description="Basic residues" evidence="1">
    <location>
        <begin position="1"/>
        <end position="10"/>
    </location>
</feature>
<dbReference type="PANTHER" id="PTHR36221:SF1">
    <property type="entry name" value="DUF742 DOMAIN-CONTAINING PROTEIN"/>
    <property type="match status" value="1"/>
</dbReference>
<dbReference type="InterPro" id="IPR007995">
    <property type="entry name" value="DUF742"/>
</dbReference>
<protein>
    <recommendedName>
        <fullName evidence="4">DUF742 domain-containing protein</fullName>
    </recommendedName>
</protein>
<dbReference type="Proteomes" id="UP000540423">
    <property type="component" value="Unassembled WGS sequence"/>
</dbReference>
<evidence type="ECO:0000313" key="3">
    <source>
        <dbReference type="Proteomes" id="UP000540423"/>
    </source>
</evidence>
<gene>
    <name evidence="2" type="ORF">HNQ79_006181</name>
</gene>
<dbReference type="Pfam" id="PF05331">
    <property type="entry name" value="DUF742"/>
    <property type="match status" value="1"/>
</dbReference>
<dbReference type="PANTHER" id="PTHR36221">
    <property type="entry name" value="DUF742 DOMAIN-CONTAINING PROTEIN"/>
    <property type="match status" value="1"/>
</dbReference>
<feature type="region of interest" description="Disordered" evidence="1">
    <location>
        <begin position="1"/>
        <end position="23"/>
    </location>
</feature>
<accession>A0A7X0HNJ3</accession>
<dbReference type="EMBL" id="JACHEM010000026">
    <property type="protein sequence ID" value="MBB6439669.1"/>
    <property type="molecule type" value="Genomic_DNA"/>
</dbReference>
<evidence type="ECO:0000256" key="1">
    <source>
        <dbReference type="SAM" id="MobiDB-lite"/>
    </source>
</evidence>
<sequence length="118" mass="12694">MTSRGRRRAGMVRPYTPTGGRAAPTRRTLDLATLLIASPDKPLAGLDAHSHRLMLHCLPGVLSVAEVSADLQLPAAVTKVLVASLVDSGHLHSRNPVPAAQQHDHQLLERILDALHKI</sequence>
<organism evidence="2 3">
    <name type="scientific">Streptomyces candidus</name>
    <dbReference type="NCBI Taxonomy" id="67283"/>
    <lineage>
        <taxon>Bacteria</taxon>
        <taxon>Bacillati</taxon>
        <taxon>Actinomycetota</taxon>
        <taxon>Actinomycetes</taxon>
        <taxon>Kitasatosporales</taxon>
        <taxon>Streptomycetaceae</taxon>
        <taxon>Streptomyces</taxon>
    </lineage>
</organism>
<name>A0A7X0HNJ3_9ACTN</name>
<dbReference type="AlphaFoldDB" id="A0A7X0HNJ3"/>
<evidence type="ECO:0000313" key="2">
    <source>
        <dbReference type="EMBL" id="MBB6439669.1"/>
    </source>
</evidence>
<proteinExistence type="predicted"/>
<reference evidence="2 3" key="1">
    <citation type="submission" date="2020-08" db="EMBL/GenBank/DDBJ databases">
        <title>Genomic Encyclopedia of Type Strains, Phase IV (KMG-IV): sequencing the most valuable type-strain genomes for metagenomic binning, comparative biology and taxonomic classification.</title>
        <authorList>
            <person name="Goeker M."/>
        </authorList>
    </citation>
    <scope>NUCLEOTIDE SEQUENCE [LARGE SCALE GENOMIC DNA]</scope>
    <source>
        <strain evidence="2 3">DSM 40141</strain>
    </source>
</reference>
<keyword evidence="3" id="KW-1185">Reference proteome</keyword>